<feature type="region of interest" description="Disordered" evidence="1">
    <location>
        <begin position="47"/>
        <end position="70"/>
    </location>
</feature>
<gene>
    <name evidence="2" type="ORF">PXEA_LOCUS21608</name>
</gene>
<accession>A0A3S5FEX8</accession>
<evidence type="ECO:0000313" key="2">
    <source>
        <dbReference type="EMBL" id="VEL28168.1"/>
    </source>
</evidence>
<organism evidence="2 3">
    <name type="scientific">Protopolystoma xenopodis</name>
    <dbReference type="NCBI Taxonomy" id="117903"/>
    <lineage>
        <taxon>Eukaryota</taxon>
        <taxon>Metazoa</taxon>
        <taxon>Spiralia</taxon>
        <taxon>Lophotrochozoa</taxon>
        <taxon>Platyhelminthes</taxon>
        <taxon>Monogenea</taxon>
        <taxon>Polyopisthocotylea</taxon>
        <taxon>Polystomatidea</taxon>
        <taxon>Polystomatidae</taxon>
        <taxon>Protopolystoma</taxon>
    </lineage>
</organism>
<comment type="caution">
    <text evidence="2">The sequence shown here is derived from an EMBL/GenBank/DDBJ whole genome shotgun (WGS) entry which is preliminary data.</text>
</comment>
<feature type="compositionally biased region" description="Polar residues" evidence="1">
    <location>
        <begin position="58"/>
        <end position="70"/>
    </location>
</feature>
<keyword evidence="3" id="KW-1185">Reference proteome</keyword>
<name>A0A3S5FEX8_9PLAT</name>
<dbReference type="Proteomes" id="UP000784294">
    <property type="component" value="Unassembled WGS sequence"/>
</dbReference>
<dbReference type="AlphaFoldDB" id="A0A3S5FEX8"/>
<dbReference type="EMBL" id="CAAALY010092874">
    <property type="protein sequence ID" value="VEL28168.1"/>
    <property type="molecule type" value="Genomic_DNA"/>
</dbReference>
<evidence type="ECO:0000256" key="1">
    <source>
        <dbReference type="SAM" id="MobiDB-lite"/>
    </source>
</evidence>
<protein>
    <submittedName>
        <fullName evidence="2">Uncharacterized protein</fullName>
    </submittedName>
</protein>
<sequence>MPIPATSSPPVLPTSGYALSYGASGAPSGNRKSRHIIQPLNASGTHISVPLRHPLSNAGPNTSPTVQSQSREASIMLPLNTISSSGSAGGGNAPCSSVASAAIGSTTCSQTPMAPSGHSPVPQSSVTTGMAIRQLGVSTTSNNPKTNSTLSIHSTTVHQEASSVQLGNHSKQDDGFSQCKNFIYLSSLFSKYFYF</sequence>
<proteinExistence type="predicted"/>
<reference evidence="2" key="1">
    <citation type="submission" date="2018-11" db="EMBL/GenBank/DDBJ databases">
        <authorList>
            <consortium name="Pathogen Informatics"/>
        </authorList>
    </citation>
    <scope>NUCLEOTIDE SEQUENCE</scope>
</reference>
<evidence type="ECO:0000313" key="3">
    <source>
        <dbReference type="Proteomes" id="UP000784294"/>
    </source>
</evidence>